<dbReference type="GO" id="GO:0003676">
    <property type="term" value="F:nucleic acid binding"/>
    <property type="evidence" value="ECO:0007669"/>
    <property type="project" value="InterPro"/>
</dbReference>
<dbReference type="Pfam" id="PF01844">
    <property type="entry name" value="HNH"/>
    <property type="match status" value="1"/>
</dbReference>
<dbReference type="GO" id="GO:0004519">
    <property type="term" value="F:endonuclease activity"/>
    <property type="evidence" value="ECO:0007669"/>
    <property type="project" value="UniProtKB-KW"/>
</dbReference>
<dbReference type="Gene3D" id="1.10.30.50">
    <property type="match status" value="1"/>
</dbReference>
<organism evidence="2 3">
    <name type="scientific">Halomonas ventosae</name>
    <dbReference type="NCBI Taxonomy" id="229007"/>
    <lineage>
        <taxon>Bacteria</taxon>
        <taxon>Pseudomonadati</taxon>
        <taxon>Pseudomonadota</taxon>
        <taxon>Gammaproteobacteria</taxon>
        <taxon>Oceanospirillales</taxon>
        <taxon>Halomonadaceae</taxon>
        <taxon>Halomonas</taxon>
    </lineage>
</organism>
<evidence type="ECO:0000313" key="3">
    <source>
        <dbReference type="Proteomes" id="UP000239896"/>
    </source>
</evidence>
<reference evidence="2 3" key="1">
    <citation type="submission" date="2018-03" db="EMBL/GenBank/DDBJ databases">
        <title>Comparative analysis of microorganisms from saline springs in Andes Mountain Range, Colombia.</title>
        <authorList>
            <person name="Rubin E."/>
        </authorList>
    </citation>
    <scope>NUCLEOTIDE SEQUENCE [LARGE SCALE GENOMIC DNA]</scope>
    <source>
        <strain evidence="2 3">USBA 854</strain>
    </source>
</reference>
<proteinExistence type="predicted"/>
<keyword evidence="3" id="KW-1185">Reference proteome</keyword>
<accession>A0A2T0VL88</accession>
<feature type="domain" description="HNH nuclease" evidence="1">
    <location>
        <begin position="16"/>
        <end position="71"/>
    </location>
</feature>
<name>A0A2T0VL88_9GAMM</name>
<dbReference type="InterPro" id="IPR003615">
    <property type="entry name" value="HNH_nuc"/>
</dbReference>
<dbReference type="CDD" id="cd00085">
    <property type="entry name" value="HNHc"/>
    <property type="match status" value="1"/>
</dbReference>
<sequence length="106" mass="11973">MKKRRHVPLNSAAWLKLRAQVLAEEPLCRMCAAAGYTTPATDVDHVTNGDGDYTDDNRRENLQPLCHECHSRKTRAEIEGADVIEVRGCDKDGNPLDPNHHWNLSR</sequence>
<keyword evidence="2" id="KW-0540">Nuclease</keyword>
<evidence type="ECO:0000313" key="2">
    <source>
        <dbReference type="EMBL" id="PRY70986.1"/>
    </source>
</evidence>
<gene>
    <name evidence="2" type="ORF">BCL64_11086</name>
</gene>
<keyword evidence="2" id="KW-0378">Hydrolase</keyword>
<dbReference type="SMART" id="SM00507">
    <property type="entry name" value="HNHc"/>
    <property type="match status" value="1"/>
</dbReference>
<evidence type="ECO:0000259" key="1">
    <source>
        <dbReference type="SMART" id="SM00507"/>
    </source>
</evidence>
<comment type="caution">
    <text evidence="2">The sequence shown here is derived from an EMBL/GenBank/DDBJ whole genome shotgun (WGS) entry which is preliminary data.</text>
</comment>
<dbReference type="Proteomes" id="UP000239896">
    <property type="component" value="Unassembled WGS sequence"/>
</dbReference>
<dbReference type="AlphaFoldDB" id="A0A2T0VL88"/>
<protein>
    <submittedName>
        <fullName evidence="2">HNH endonuclease</fullName>
    </submittedName>
</protein>
<dbReference type="RefSeq" id="WP_106231267.1">
    <property type="nucleotide sequence ID" value="NZ_PVTM01000010.1"/>
</dbReference>
<dbReference type="GO" id="GO:0008270">
    <property type="term" value="F:zinc ion binding"/>
    <property type="evidence" value="ECO:0007669"/>
    <property type="project" value="InterPro"/>
</dbReference>
<keyword evidence="2" id="KW-0255">Endonuclease</keyword>
<dbReference type="InterPro" id="IPR002711">
    <property type="entry name" value="HNH"/>
</dbReference>
<dbReference type="EMBL" id="PVTM01000010">
    <property type="protein sequence ID" value="PRY70986.1"/>
    <property type="molecule type" value="Genomic_DNA"/>
</dbReference>